<dbReference type="GO" id="GO:0048038">
    <property type="term" value="F:quinone binding"/>
    <property type="evidence" value="ECO:0007669"/>
    <property type="project" value="UniProtKB-KW"/>
</dbReference>
<evidence type="ECO:0000256" key="2">
    <source>
        <dbReference type="ARBA" id="ARBA00006214"/>
    </source>
</evidence>
<sequence>MRSETSTPGVRSEISALGVKKILLAIIVLAFVAFVNAVYLTTQAYSLKAKMAETAGTYSSFCDLNSTFSCSNVLLSPRAQFFGLPFPAVAVVVYPVIFLIALLGYLGICRKPLQVLTVMAVGGMMFNGYYIYQEAFYIGSFCPLCLVCSAIIVTIFGLSVWGILRKKK</sequence>
<name>K1YWY6_9BACT</name>
<evidence type="ECO:0000256" key="3">
    <source>
        <dbReference type="ARBA" id="ARBA00022692"/>
    </source>
</evidence>
<dbReference type="SMART" id="SM00756">
    <property type="entry name" value="VKc"/>
    <property type="match status" value="1"/>
</dbReference>
<keyword evidence="9" id="KW-0676">Redox-active center</keyword>
<reference evidence="12" key="1">
    <citation type="journal article" date="2012" name="Science">
        <title>Fermentation, hydrogen, and sulfur metabolism in multiple uncultivated bacterial phyla.</title>
        <authorList>
            <person name="Wrighton K.C."/>
            <person name="Thomas B.C."/>
            <person name="Sharon I."/>
            <person name="Miller C.S."/>
            <person name="Castelle C.J."/>
            <person name="VerBerkmoes N.C."/>
            <person name="Wilkins M.J."/>
            <person name="Hettich R.L."/>
            <person name="Lipton M.S."/>
            <person name="Williams K.H."/>
            <person name="Long P.E."/>
            <person name="Banfield J.F."/>
        </authorList>
    </citation>
    <scope>NUCLEOTIDE SEQUENCE [LARGE SCALE GENOMIC DNA]</scope>
</reference>
<feature type="transmembrane region" description="Helical" evidence="10">
    <location>
        <begin position="138"/>
        <end position="164"/>
    </location>
</feature>
<protein>
    <recommendedName>
        <fullName evidence="11">Vitamin K epoxide reductase domain-containing protein</fullName>
    </recommendedName>
</protein>
<keyword evidence="6" id="KW-0560">Oxidoreductase</keyword>
<dbReference type="Gene3D" id="1.20.1440.130">
    <property type="entry name" value="VKOR domain"/>
    <property type="match status" value="1"/>
</dbReference>
<dbReference type="InterPro" id="IPR012932">
    <property type="entry name" value="VKOR"/>
</dbReference>
<dbReference type="AlphaFoldDB" id="K1YWY6"/>
<evidence type="ECO:0000256" key="7">
    <source>
        <dbReference type="ARBA" id="ARBA00023136"/>
    </source>
</evidence>
<feature type="transmembrane region" description="Helical" evidence="10">
    <location>
        <begin position="113"/>
        <end position="132"/>
    </location>
</feature>
<evidence type="ECO:0000256" key="4">
    <source>
        <dbReference type="ARBA" id="ARBA00022719"/>
    </source>
</evidence>
<evidence type="ECO:0000256" key="10">
    <source>
        <dbReference type="SAM" id="Phobius"/>
    </source>
</evidence>
<comment type="similarity">
    <text evidence="2">Belongs to the VKOR family.</text>
</comment>
<dbReference type="GO" id="GO:0016491">
    <property type="term" value="F:oxidoreductase activity"/>
    <property type="evidence" value="ECO:0007669"/>
    <property type="project" value="UniProtKB-KW"/>
</dbReference>
<feature type="domain" description="Vitamin K epoxide reductase" evidence="11">
    <location>
        <begin position="19"/>
        <end position="163"/>
    </location>
</feature>
<evidence type="ECO:0000256" key="1">
    <source>
        <dbReference type="ARBA" id="ARBA00004141"/>
    </source>
</evidence>
<evidence type="ECO:0000256" key="8">
    <source>
        <dbReference type="ARBA" id="ARBA00023157"/>
    </source>
</evidence>
<keyword evidence="3 10" id="KW-0812">Transmembrane</keyword>
<keyword evidence="4" id="KW-0874">Quinone</keyword>
<dbReference type="Pfam" id="PF07884">
    <property type="entry name" value="VKOR"/>
    <property type="match status" value="1"/>
</dbReference>
<comment type="subcellular location">
    <subcellularLocation>
        <location evidence="1">Membrane</location>
        <topology evidence="1">Multi-pass membrane protein</topology>
    </subcellularLocation>
</comment>
<gene>
    <name evidence="12" type="ORF">ACD_78C00247G0001</name>
</gene>
<keyword evidence="7 10" id="KW-0472">Membrane</keyword>
<keyword evidence="5 10" id="KW-1133">Transmembrane helix</keyword>
<dbReference type="GO" id="GO:0016020">
    <property type="term" value="C:membrane"/>
    <property type="evidence" value="ECO:0007669"/>
    <property type="project" value="UniProtKB-SubCell"/>
</dbReference>
<feature type="transmembrane region" description="Helical" evidence="10">
    <location>
        <begin position="84"/>
        <end position="106"/>
    </location>
</feature>
<evidence type="ECO:0000256" key="9">
    <source>
        <dbReference type="ARBA" id="ARBA00023284"/>
    </source>
</evidence>
<organism evidence="12">
    <name type="scientific">uncultured bacterium</name>
    <name type="common">gcode 4</name>
    <dbReference type="NCBI Taxonomy" id="1234023"/>
    <lineage>
        <taxon>Bacteria</taxon>
        <taxon>environmental samples</taxon>
    </lineage>
</organism>
<comment type="caution">
    <text evidence="12">The sequence shown here is derived from an EMBL/GenBank/DDBJ whole genome shotgun (WGS) entry which is preliminary data.</text>
</comment>
<evidence type="ECO:0000259" key="11">
    <source>
        <dbReference type="SMART" id="SM00756"/>
    </source>
</evidence>
<feature type="transmembrane region" description="Helical" evidence="10">
    <location>
        <begin position="21"/>
        <end position="41"/>
    </location>
</feature>
<evidence type="ECO:0000256" key="6">
    <source>
        <dbReference type="ARBA" id="ARBA00023002"/>
    </source>
</evidence>
<evidence type="ECO:0000313" key="12">
    <source>
        <dbReference type="EMBL" id="EKD29844.1"/>
    </source>
</evidence>
<dbReference type="InterPro" id="IPR038354">
    <property type="entry name" value="VKOR_sf"/>
</dbReference>
<keyword evidence="8" id="KW-1015">Disulfide bond</keyword>
<evidence type="ECO:0000256" key="5">
    <source>
        <dbReference type="ARBA" id="ARBA00022989"/>
    </source>
</evidence>
<dbReference type="EMBL" id="AMFJ01034247">
    <property type="protein sequence ID" value="EKD29844.1"/>
    <property type="molecule type" value="Genomic_DNA"/>
</dbReference>
<proteinExistence type="inferred from homology"/>
<accession>K1YWY6</accession>